<dbReference type="OrthoDB" id="342281at2759"/>
<keyword evidence="2" id="KW-0812">Transmembrane</keyword>
<dbReference type="AlphaFoldDB" id="A0A4Z2DRI8"/>
<feature type="transmembrane region" description="Helical" evidence="2">
    <location>
        <begin position="427"/>
        <end position="453"/>
    </location>
</feature>
<gene>
    <name evidence="3" type="ORF">EWB00_009486</name>
</gene>
<feature type="compositionally biased region" description="Polar residues" evidence="1">
    <location>
        <begin position="117"/>
        <end position="131"/>
    </location>
</feature>
<feature type="region of interest" description="Disordered" evidence="1">
    <location>
        <begin position="9"/>
        <end position="33"/>
    </location>
</feature>
<proteinExistence type="predicted"/>
<dbReference type="STRING" id="6182.A0A4Z2DRI8"/>
<feature type="region of interest" description="Disordered" evidence="1">
    <location>
        <begin position="117"/>
        <end position="169"/>
    </location>
</feature>
<keyword evidence="2" id="KW-1133">Transmembrane helix</keyword>
<protein>
    <submittedName>
        <fullName evidence="3">SUN domain-containing-like protein</fullName>
    </submittedName>
</protein>
<comment type="caution">
    <text evidence="3">The sequence shown here is derived from an EMBL/GenBank/DDBJ whole genome shotgun (WGS) entry which is preliminary data.</text>
</comment>
<feature type="non-terminal residue" evidence="3">
    <location>
        <position position="659"/>
    </location>
</feature>
<dbReference type="Proteomes" id="UP000311919">
    <property type="component" value="Unassembled WGS sequence"/>
</dbReference>
<keyword evidence="2" id="KW-0472">Membrane</keyword>
<reference evidence="3 4" key="1">
    <citation type="submission" date="2019-03" db="EMBL/GenBank/DDBJ databases">
        <title>An improved genome assembly of the fluke Schistosoma japonicum.</title>
        <authorList>
            <person name="Hu W."/>
            <person name="Luo F."/>
            <person name="Yin M."/>
            <person name="Mo X."/>
            <person name="Sun C."/>
            <person name="Wu Q."/>
            <person name="Zhu B."/>
            <person name="Xiang M."/>
            <person name="Wang J."/>
            <person name="Wang Y."/>
            <person name="Zhang T."/>
            <person name="Xu B."/>
            <person name="Zheng H."/>
            <person name="Feng Z."/>
        </authorList>
    </citation>
    <scope>NUCLEOTIDE SEQUENCE [LARGE SCALE GENOMIC DNA]</scope>
    <source>
        <strain evidence="3">HuSjv2</strain>
        <tissue evidence="3">Worms</tissue>
    </source>
</reference>
<accession>A0A4Z2DRI8</accession>
<organism evidence="3 4">
    <name type="scientific">Schistosoma japonicum</name>
    <name type="common">Blood fluke</name>
    <dbReference type="NCBI Taxonomy" id="6182"/>
    <lineage>
        <taxon>Eukaryota</taxon>
        <taxon>Metazoa</taxon>
        <taxon>Spiralia</taxon>
        <taxon>Lophotrochozoa</taxon>
        <taxon>Platyhelminthes</taxon>
        <taxon>Trematoda</taxon>
        <taxon>Digenea</taxon>
        <taxon>Strigeidida</taxon>
        <taxon>Schistosomatoidea</taxon>
        <taxon>Schistosomatidae</taxon>
        <taxon>Schistosoma</taxon>
    </lineage>
</organism>
<feature type="compositionally biased region" description="Polar residues" evidence="1">
    <location>
        <begin position="142"/>
        <end position="151"/>
    </location>
</feature>
<evidence type="ECO:0000256" key="2">
    <source>
        <dbReference type="SAM" id="Phobius"/>
    </source>
</evidence>
<dbReference type="EMBL" id="SKCS01000056">
    <property type="protein sequence ID" value="TNN19075.1"/>
    <property type="molecule type" value="Genomic_DNA"/>
</dbReference>
<keyword evidence="4" id="KW-1185">Reference proteome</keyword>
<sequence>MFDIWKRLNSSTSSVEDIRNSRQPGVSSTKMRTYRSTWEEESTFEETLLETNRTDFTYGDSGSYRTDRLRDTWMSPNMSRLPLGSSKFNSSLGLPNRLATSTIGNIQSLSGRRISSKVESSTMLQTSSSENINEDIDRHTDYSSTNSNTFESRLLKPTARKSGNSGSDYRKLATSEHRMSHKVQENSNKLTSTDNAIFHSEQKEYLIAPVEPARRKSQRIASKNQIKPNHSSGQINADIGHSQQTSPLLSVTSTFVYPDDPVIQSSKALQLSNQVHNGVSTPSTTNYKTLRKHMSSVWQRFSNNNLSSINPSNYLRFNKLQSHTVQNQSRGWLAHHMFGLERDATENLNFESKNTENQFLSSDVEEDYDTATSYHKTKRLTSQNRTRVFSNPPHSSALLSGSVLHHSNVRSCTQQAFRSLRNYSIHLLAFLMAFIYAVGNIILYTLSCLLQLFRWVLTKLISQKYDSATASPKFHSELHSDLLKFQIHAGSSSSFVQGYNFTERRQENSRNWCFRLVLPLLVLFPLLLVLSLLFSPTDDASNVSSLKLFPFFSDSNCTNELSESRPDNSHLWSLFSWRARCFYVRYFLTSDLDEDNLISEQKISWWLWTPFYRSSNSVDQMVLDTDFDKGGLNEMPTDKIIEKLTLFSQSITNRLDLLS</sequence>
<evidence type="ECO:0000313" key="4">
    <source>
        <dbReference type="Proteomes" id="UP000311919"/>
    </source>
</evidence>
<feature type="transmembrane region" description="Helical" evidence="2">
    <location>
        <begin position="512"/>
        <end position="534"/>
    </location>
</feature>
<evidence type="ECO:0000313" key="3">
    <source>
        <dbReference type="EMBL" id="TNN19075.1"/>
    </source>
</evidence>
<evidence type="ECO:0000256" key="1">
    <source>
        <dbReference type="SAM" id="MobiDB-lite"/>
    </source>
</evidence>
<name>A0A4Z2DRI8_SCHJA</name>